<evidence type="ECO:0000256" key="1">
    <source>
        <dbReference type="SAM" id="MobiDB-lite"/>
    </source>
</evidence>
<dbReference type="Proteomes" id="UP000663873">
    <property type="component" value="Unassembled WGS sequence"/>
</dbReference>
<feature type="non-terminal residue" evidence="2">
    <location>
        <position position="1"/>
    </location>
</feature>
<accession>A0A821YMW0</accession>
<organism evidence="2 3">
    <name type="scientific">Rotaria socialis</name>
    <dbReference type="NCBI Taxonomy" id="392032"/>
    <lineage>
        <taxon>Eukaryota</taxon>
        <taxon>Metazoa</taxon>
        <taxon>Spiralia</taxon>
        <taxon>Gnathifera</taxon>
        <taxon>Rotifera</taxon>
        <taxon>Eurotatoria</taxon>
        <taxon>Bdelloidea</taxon>
        <taxon>Philodinida</taxon>
        <taxon>Philodinidae</taxon>
        <taxon>Rotaria</taxon>
    </lineage>
</organism>
<dbReference type="AlphaFoldDB" id="A0A821YMW0"/>
<protein>
    <submittedName>
        <fullName evidence="2">Uncharacterized protein</fullName>
    </submittedName>
</protein>
<evidence type="ECO:0000313" key="3">
    <source>
        <dbReference type="Proteomes" id="UP000663873"/>
    </source>
</evidence>
<gene>
    <name evidence="2" type="ORF">UJA718_LOCUS48624</name>
</gene>
<dbReference type="EMBL" id="CAJOBP010098297">
    <property type="protein sequence ID" value="CAF4968662.1"/>
    <property type="molecule type" value="Genomic_DNA"/>
</dbReference>
<name>A0A821YMW0_9BILA</name>
<sequence>KPIKNPIIDDDENDENKDAPSENVKAQEVTVQEFDNITKRLDSMESSVGFVLTKV</sequence>
<feature type="region of interest" description="Disordered" evidence="1">
    <location>
        <begin position="1"/>
        <end position="25"/>
    </location>
</feature>
<reference evidence="2" key="1">
    <citation type="submission" date="2021-02" db="EMBL/GenBank/DDBJ databases">
        <authorList>
            <person name="Nowell W R."/>
        </authorList>
    </citation>
    <scope>NUCLEOTIDE SEQUENCE</scope>
</reference>
<comment type="caution">
    <text evidence="2">The sequence shown here is derived from an EMBL/GenBank/DDBJ whole genome shotgun (WGS) entry which is preliminary data.</text>
</comment>
<proteinExistence type="predicted"/>
<evidence type="ECO:0000313" key="2">
    <source>
        <dbReference type="EMBL" id="CAF4968662.1"/>
    </source>
</evidence>
<keyword evidence="3" id="KW-1185">Reference proteome</keyword>